<evidence type="ECO:0000313" key="1">
    <source>
        <dbReference type="EMBL" id="KAK2092048.1"/>
    </source>
</evidence>
<proteinExistence type="predicted"/>
<dbReference type="EMBL" id="JASSZA010000015">
    <property type="protein sequence ID" value="KAK2092048.1"/>
    <property type="molecule type" value="Genomic_DNA"/>
</dbReference>
<dbReference type="Proteomes" id="UP001266305">
    <property type="component" value="Unassembled WGS sequence"/>
</dbReference>
<evidence type="ECO:0000313" key="2">
    <source>
        <dbReference type="Proteomes" id="UP001266305"/>
    </source>
</evidence>
<gene>
    <name evidence="1" type="ORF">P7K49_028576</name>
</gene>
<organism evidence="1 2">
    <name type="scientific">Saguinus oedipus</name>
    <name type="common">Cotton-top tamarin</name>
    <name type="synonym">Oedipomidas oedipus</name>
    <dbReference type="NCBI Taxonomy" id="9490"/>
    <lineage>
        <taxon>Eukaryota</taxon>
        <taxon>Metazoa</taxon>
        <taxon>Chordata</taxon>
        <taxon>Craniata</taxon>
        <taxon>Vertebrata</taxon>
        <taxon>Euteleostomi</taxon>
        <taxon>Mammalia</taxon>
        <taxon>Eutheria</taxon>
        <taxon>Euarchontoglires</taxon>
        <taxon>Primates</taxon>
        <taxon>Haplorrhini</taxon>
        <taxon>Platyrrhini</taxon>
        <taxon>Cebidae</taxon>
        <taxon>Callitrichinae</taxon>
        <taxon>Saguinus</taxon>
    </lineage>
</organism>
<protein>
    <submittedName>
        <fullName evidence="1">Uncharacterized protein</fullName>
    </submittedName>
</protein>
<accession>A0ABQ9U5X8</accession>
<sequence length="208" mass="24079">MECKKRKNKERSRVERMYSEDVILIGGLATALSIGFKFLESEDSSHITHSALHRMKSRDTEMNKGHSYSCSCSCCKYEYSNDHSNDYNCCDYYRSHNCSNGSAMTHLLCCNHRRYNNTVTTNTKLLQQYNNNCYYQHFCRAALSLATLKDRESFLGDSGMRVLGEEPLFELDGEEGQHWEELEDEGDRRQGGKFADAGILTELYWPRK</sequence>
<comment type="caution">
    <text evidence="1">The sequence shown here is derived from an EMBL/GenBank/DDBJ whole genome shotgun (WGS) entry which is preliminary data.</text>
</comment>
<name>A0ABQ9U5X8_SAGOE</name>
<reference evidence="1 2" key="1">
    <citation type="submission" date="2023-05" db="EMBL/GenBank/DDBJ databases">
        <title>B98-5 Cell Line De Novo Hybrid Assembly: An Optical Mapping Approach.</title>
        <authorList>
            <person name="Kananen K."/>
            <person name="Auerbach J.A."/>
            <person name="Kautto E."/>
            <person name="Blachly J.S."/>
        </authorList>
    </citation>
    <scope>NUCLEOTIDE SEQUENCE [LARGE SCALE GENOMIC DNA]</scope>
    <source>
        <strain evidence="1">B95-8</strain>
        <tissue evidence="1">Cell line</tissue>
    </source>
</reference>
<keyword evidence="2" id="KW-1185">Reference proteome</keyword>